<dbReference type="GO" id="GO:0004714">
    <property type="term" value="F:transmembrane receptor protein tyrosine kinase activity"/>
    <property type="evidence" value="ECO:0007669"/>
    <property type="project" value="InterPro"/>
</dbReference>
<gene>
    <name evidence="2" type="ORF">M0R45_033241</name>
</gene>
<reference evidence="2 3" key="1">
    <citation type="journal article" date="2023" name="G3 (Bethesda)">
        <title>A chromosome-length genome assembly and annotation of blackberry (Rubus argutus, cv. 'Hillquist').</title>
        <authorList>
            <person name="Bruna T."/>
            <person name="Aryal R."/>
            <person name="Dudchenko O."/>
            <person name="Sargent D.J."/>
            <person name="Mead D."/>
            <person name="Buti M."/>
            <person name="Cavallini A."/>
            <person name="Hytonen T."/>
            <person name="Andres J."/>
            <person name="Pham M."/>
            <person name="Weisz D."/>
            <person name="Mascagni F."/>
            <person name="Usai G."/>
            <person name="Natali L."/>
            <person name="Bassil N."/>
            <person name="Fernandez G.E."/>
            <person name="Lomsadze A."/>
            <person name="Armour M."/>
            <person name="Olukolu B."/>
            <person name="Poorten T."/>
            <person name="Britton C."/>
            <person name="Davik J."/>
            <person name="Ashrafi H."/>
            <person name="Aiden E.L."/>
            <person name="Borodovsky M."/>
            <person name="Worthington M."/>
        </authorList>
    </citation>
    <scope>NUCLEOTIDE SEQUENCE [LARGE SCALE GENOMIC DNA]</scope>
    <source>
        <strain evidence="2">PI 553951</strain>
    </source>
</reference>
<protein>
    <submittedName>
        <fullName evidence="2">Uncharacterized protein</fullName>
    </submittedName>
</protein>
<evidence type="ECO:0000313" key="3">
    <source>
        <dbReference type="Proteomes" id="UP001457282"/>
    </source>
</evidence>
<dbReference type="PANTHER" id="PTHR27003:SF434">
    <property type="entry name" value="RECEPTOR-LIKE PROTEIN KINASE FERONIA"/>
    <property type="match status" value="1"/>
</dbReference>
<organism evidence="2 3">
    <name type="scientific">Rubus argutus</name>
    <name type="common">Southern blackberry</name>
    <dbReference type="NCBI Taxonomy" id="59490"/>
    <lineage>
        <taxon>Eukaryota</taxon>
        <taxon>Viridiplantae</taxon>
        <taxon>Streptophyta</taxon>
        <taxon>Embryophyta</taxon>
        <taxon>Tracheophyta</taxon>
        <taxon>Spermatophyta</taxon>
        <taxon>Magnoliopsida</taxon>
        <taxon>eudicotyledons</taxon>
        <taxon>Gunneridae</taxon>
        <taxon>Pentapetalae</taxon>
        <taxon>rosids</taxon>
        <taxon>fabids</taxon>
        <taxon>Rosales</taxon>
        <taxon>Rosaceae</taxon>
        <taxon>Rosoideae</taxon>
        <taxon>Rosoideae incertae sedis</taxon>
        <taxon>Rubus</taxon>
    </lineage>
</organism>
<dbReference type="Gene3D" id="1.10.510.10">
    <property type="entry name" value="Transferase(Phosphotransferase) domain 1"/>
    <property type="match status" value="1"/>
</dbReference>
<feature type="compositionally biased region" description="Basic and acidic residues" evidence="1">
    <location>
        <begin position="76"/>
        <end position="86"/>
    </location>
</feature>
<sequence>MRQMNLTEWAKSCHNNGELDQIIDPSLTGTIATESLNKFVEIAMSCVNDNGVERPSMDDVVKGLEYALQIHHSREKDINSIERKGQTETSSSEQSCVTKDSIKYISGTIFSEINNPSGR</sequence>
<name>A0AAW1WKK7_RUBAR</name>
<proteinExistence type="predicted"/>
<dbReference type="AlphaFoldDB" id="A0AAW1WKK7"/>
<evidence type="ECO:0000256" key="1">
    <source>
        <dbReference type="SAM" id="MobiDB-lite"/>
    </source>
</evidence>
<keyword evidence="3" id="KW-1185">Reference proteome</keyword>
<dbReference type="EMBL" id="JBEDUW010000006">
    <property type="protein sequence ID" value="KAK9924897.1"/>
    <property type="molecule type" value="Genomic_DNA"/>
</dbReference>
<dbReference type="GO" id="GO:0005886">
    <property type="term" value="C:plasma membrane"/>
    <property type="evidence" value="ECO:0007669"/>
    <property type="project" value="TreeGrafter"/>
</dbReference>
<dbReference type="Proteomes" id="UP001457282">
    <property type="component" value="Unassembled WGS sequence"/>
</dbReference>
<dbReference type="GO" id="GO:0009506">
    <property type="term" value="C:plasmodesma"/>
    <property type="evidence" value="ECO:0007669"/>
    <property type="project" value="TreeGrafter"/>
</dbReference>
<dbReference type="InterPro" id="IPR045272">
    <property type="entry name" value="ANXUR1/2-like"/>
</dbReference>
<comment type="caution">
    <text evidence="2">The sequence shown here is derived from an EMBL/GenBank/DDBJ whole genome shotgun (WGS) entry which is preliminary data.</text>
</comment>
<feature type="region of interest" description="Disordered" evidence="1">
    <location>
        <begin position="76"/>
        <end position="96"/>
    </location>
</feature>
<feature type="compositionally biased region" description="Polar residues" evidence="1">
    <location>
        <begin position="87"/>
        <end position="96"/>
    </location>
</feature>
<dbReference type="PANTHER" id="PTHR27003">
    <property type="entry name" value="OS07G0166700 PROTEIN"/>
    <property type="match status" value="1"/>
</dbReference>
<accession>A0AAW1WKK7</accession>
<evidence type="ECO:0000313" key="2">
    <source>
        <dbReference type="EMBL" id="KAK9924897.1"/>
    </source>
</evidence>